<dbReference type="GO" id="GO:0016787">
    <property type="term" value="F:hydrolase activity"/>
    <property type="evidence" value="ECO:0007669"/>
    <property type="project" value="UniProtKB-KW"/>
</dbReference>
<dbReference type="PANTHER" id="PTHR43329">
    <property type="entry name" value="EPOXIDE HYDROLASE"/>
    <property type="match status" value="1"/>
</dbReference>
<dbReference type="Proteomes" id="UP000076842">
    <property type="component" value="Unassembled WGS sequence"/>
</dbReference>
<dbReference type="InParanoid" id="A0A165H4D1"/>
<proteinExistence type="predicted"/>
<evidence type="ECO:0000313" key="4">
    <source>
        <dbReference type="Proteomes" id="UP000076842"/>
    </source>
</evidence>
<dbReference type="Gene3D" id="3.40.50.1820">
    <property type="entry name" value="alpha/beta hydrolase"/>
    <property type="match status" value="1"/>
</dbReference>
<dbReference type="InterPro" id="IPR029058">
    <property type="entry name" value="AB_hydrolase_fold"/>
</dbReference>
<evidence type="ECO:0000256" key="1">
    <source>
        <dbReference type="SAM" id="MobiDB-lite"/>
    </source>
</evidence>
<dbReference type="Pfam" id="PF00561">
    <property type="entry name" value="Abhydrolase_1"/>
    <property type="match status" value="1"/>
</dbReference>
<keyword evidence="4" id="KW-1185">Reference proteome</keyword>
<keyword evidence="3" id="KW-0378">Hydrolase</keyword>
<dbReference type="EMBL" id="KV423946">
    <property type="protein sequence ID" value="KZT58849.1"/>
    <property type="molecule type" value="Genomic_DNA"/>
</dbReference>
<evidence type="ECO:0000259" key="2">
    <source>
        <dbReference type="Pfam" id="PF00561"/>
    </source>
</evidence>
<accession>A0A165H4D1</accession>
<dbReference type="OrthoDB" id="6431331at2759"/>
<sequence>MAQHLSPSPNHPPAYTSGAPLTRVRSPEAPLQNPLGAQAVTTQVPSGAQLFALYLPAEAAEEDGGQEQEQEQARKPPRPLLVLLHGYPQNHKMWYSFARHFRDWDVLIPDLPGYGHSKKEPSADGSSRAHSKREMAKDMVHLIHSLHPPCAEGGKVIVYGHDRGARLAYRMALDFPDLVLGLGVLDIVPTAHAWDSMSLANHHHAATRRSYHWLFLAAPHPVPETLIEGRPTAYMQMTMASWMGKAEKEREGGGITQRWVADSIQPYCGPGGMRAIRGACEDYRAGATHDLQADLALLEHTNSLRHLAAGAPRPPAPFRIPILALSSLHLHRSMDVAGIWRGLGAEGLVTHVNIGDEGTGHFLVNEQEEQVVSVTREWLARWWP</sequence>
<organism evidence="3 4">
    <name type="scientific">Calocera cornea HHB12733</name>
    <dbReference type="NCBI Taxonomy" id="1353952"/>
    <lineage>
        <taxon>Eukaryota</taxon>
        <taxon>Fungi</taxon>
        <taxon>Dikarya</taxon>
        <taxon>Basidiomycota</taxon>
        <taxon>Agaricomycotina</taxon>
        <taxon>Dacrymycetes</taxon>
        <taxon>Dacrymycetales</taxon>
        <taxon>Dacrymycetaceae</taxon>
        <taxon>Calocera</taxon>
    </lineage>
</organism>
<dbReference type="AlphaFoldDB" id="A0A165H4D1"/>
<feature type="domain" description="AB hydrolase-1" evidence="2">
    <location>
        <begin position="79"/>
        <end position="197"/>
    </location>
</feature>
<feature type="region of interest" description="Disordered" evidence="1">
    <location>
        <begin position="1"/>
        <end position="38"/>
    </location>
</feature>
<name>A0A165H4D1_9BASI</name>
<dbReference type="InterPro" id="IPR000073">
    <property type="entry name" value="AB_hydrolase_1"/>
</dbReference>
<dbReference type="SUPFAM" id="SSF53474">
    <property type="entry name" value="alpha/beta-Hydrolases"/>
    <property type="match status" value="1"/>
</dbReference>
<reference evidence="3 4" key="1">
    <citation type="journal article" date="2016" name="Mol. Biol. Evol.">
        <title>Comparative Genomics of Early-Diverging Mushroom-Forming Fungi Provides Insights into the Origins of Lignocellulose Decay Capabilities.</title>
        <authorList>
            <person name="Nagy L.G."/>
            <person name="Riley R."/>
            <person name="Tritt A."/>
            <person name="Adam C."/>
            <person name="Daum C."/>
            <person name="Floudas D."/>
            <person name="Sun H."/>
            <person name="Yadav J.S."/>
            <person name="Pangilinan J."/>
            <person name="Larsson K.H."/>
            <person name="Matsuura K."/>
            <person name="Barry K."/>
            <person name="Labutti K."/>
            <person name="Kuo R."/>
            <person name="Ohm R.A."/>
            <person name="Bhattacharya S.S."/>
            <person name="Shirouzu T."/>
            <person name="Yoshinaga Y."/>
            <person name="Martin F.M."/>
            <person name="Grigoriev I.V."/>
            <person name="Hibbett D.S."/>
        </authorList>
    </citation>
    <scope>NUCLEOTIDE SEQUENCE [LARGE SCALE GENOMIC DNA]</scope>
    <source>
        <strain evidence="3 4">HHB12733</strain>
    </source>
</reference>
<gene>
    <name evidence="3" type="ORF">CALCODRAFT_481956</name>
</gene>
<protein>
    <submittedName>
        <fullName evidence="3">Alpha/beta-hydrolase</fullName>
    </submittedName>
</protein>
<dbReference type="STRING" id="1353952.A0A165H4D1"/>
<evidence type="ECO:0000313" key="3">
    <source>
        <dbReference type="EMBL" id="KZT58849.1"/>
    </source>
</evidence>